<reference evidence="1 2" key="1">
    <citation type="journal article" date="2023" name="Science">
        <title>Complex scaffold remodeling in plant triterpene biosynthesis.</title>
        <authorList>
            <person name="De La Pena R."/>
            <person name="Hodgson H."/>
            <person name="Liu J.C."/>
            <person name="Stephenson M.J."/>
            <person name="Martin A.C."/>
            <person name="Owen C."/>
            <person name="Harkess A."/>
            <person name="Leebens-Mack J."/>
            <person name="Jimenez L.E."/>
            <person name="Osbourn A."/>
            <person name="Sattely E.S."/>
        </authorList>
    </citation>
    <scope>NUCLEOTIDE SEQUENCE [LARGE SCALE GENOMIC DNA]</scope>
    <source>
        <strain evidence="2">cv. JPN11</strain>
        <tissue evidence="1">Leaf</tissue>
    </source>
</reference>
<gene>
    <name evidence="1" type="ORF">OWV82_024102</name>
</gene>
<name>A0ACC1WR18_MELAZ</name>
<evidence type="ECO:0000313" key="1">
    <source>
        <dbReference type="EMBL" id="KAJ4700778.1"/>
    </source>
</evidence>
<sequence length="171" mass="19344">MASAPLNANDLQRIFQRLDRNADGLVSLEELNWVLEKIGVHFTLEELQTLVEKPSLDFNEFLFFCNSIISNQKNSASASASAAENSEETINEEDEVEDEDSDLYKAFTVFDQNGDGFITSEELQNVLAKLGMWDENSGNDCRSMIHVYDTNSDGVLDFEEFKSMMFRTTIS</sequence>
<comment type="caution">
    <text evidence="1">The sequence shown here is derived from an EMBL/GenBank/DDBJ whole genome shotgun (WGS) entry which is preliminary data.</text>
</comment>
<protein>
    <submittedName>
        <fullName evidence="1">Calcium-binding protein</fullName>
    </submittedName>
</protein>
<proteinExistence type="predicted"/>
<accession>A0ACC1WR18</accession>
<dbReference type="Proteomes" id="UP001164539">
    <property type="component" value="Chromosome 14"/>
</dbReference>
<organism evidence="1 2">
    <name type="scientific">Melia azedarach</name>
    <name type="common">Chinaberry tree</name>
    <dbReference type="NCBI Taxonomy" id="155640"/>
    <lineage>
        <taxon>Eukaryota</taxon>
        <taxon>Viridiplantae</taxon>
        <taxon>Streptophyta</taxon>
        <taxon>Embryophyta</taxon>
        <taxon>Tracheophyta</taxon>
        <taxon>Spermatophyta</taxon>
        <taxon>Magnoliopsida</taxon>
        <taxon>eudicotyledons</taxon>
        <taxon>Gunneridae</taxon>
        <taxon>Pentapetalae</taxon>
        <taxon>rosids</taxon>
        <taxon>malvids</taxon>
        <taxon>Sapindales</taxon>
        <taxon>Meliaceae</taxon>
        <taxon>Melia</taxon>
    </lineage>
</organism>
<keyword evidence="2" id="KW-1185">Reference proteome</keyword>
<dbReference type="EMBL" id="CM051407">
    <property type="protein sequence ID" value="KAJ4700778.1"/>
    <property type="molecule type" value="Genomic_DNA"/>
</dbReference>
<evidence type="ECO:0000313" key="2">
    <source>
        <dbReference type="Proteomes" id="UP001164539"/>
    </source>
</evidence>